<dbReference type="InterPro" id="IPR042176">
    <property type="entry name" value="Pantoate_ligase_C"/>
</dbReference>
<feature type="binding site" evidence="15">
    <location>
        <begin position="206"/>
        <end position="209"/>
    </location>
    <ligand>
        <name>ATP</name>
        <dbReference type="ChEBI" id="CHEBI:30616"/>
    </ligand>
</feature>
<keyword evidence="8 15" id="KW-0547">Nucleotide-binding</keyword>
<evidence type="ECO:0000256" key="3">
    <source>
        <dbReference type="ARBA" id="ARBA00009427"/>
    </source>
</evidence>
<comment type="catalytic activity">
    <reaction evidence="12 15">
        <text>dCMP + ATP = dCDP + ADP</text>
        <dbReference type="Rhea" id="RHEA:25094"/>
        <dbReference type="ChEBI" id="CHEBI:30616"/>
        <dbReference type="ChEBI" id="CHEBI:57566"/>
        <dbReference type="ChEBI" id="CHEBI:58593"/>
        <dbReference type="ChEBI" id="CHEBI:456216"/>
        <dbReference type="EC" id="2.7.4.25"/>
    </reaction>
</comment>
<dbReference type="InterPro" id="IPR027417">
    <property type="entry name" value="P-loop_NTPase"/>
</dbReference>
<evidence type="ECO:0000256" key="9">
    <source>
        <dbReference type="ARBA" id="ARBA00022777"/>
    </source>
</evidence>
<comment type="caution">
    <text evidence="17">The sequence shown here is derived from an EMBL/GenBank/DDBJ whole genome shotgun (WGS) entry which is preliminary data.</text>
</comment>
<evidence type="ECO:0000256" key="4">
    <source>
        <dbReference type="ARBA" id="ARBA00022490"/>
    </source>
</evidence>
<dbReference type="SUPFAM" id="SSF52374">
    <property type="entry name" value="Nucleotidylyl transferase"/>
    <property type="match status" value="1"/>
</dbReference>
<dbReference type="HAMAP" id="MF_00238">
    <property type="entry name" value="Cytidyl_kinase_type1"/>
    <property type="match status" value="1"/>
</dbReference>
<dbReference type="HAMAP" id="MF_00158">
    <property type="entry name" value="PanC"/>
    <property type="match status" value="1"/>
</dbReference>
<dbReference type="NCBIfam" id="TIGR00017">
    <property type="entry name" value="cmk"/>
    <property type="match status" value="1"/>
</dbReference>
<comment type="catalytic activity">
    <reaction evidence="13 15">
        <text>(R)-pantoate + beta-alanine + ATP = (R)-pantothenate + AMP + diphosphate + H(+)</text>
        <dbReference type="Rhea" id="RHEA:10912"/>
        <dbReference type="ChEBI" id="CHEBI:15378"/>
        <dbReference type="ChEBI" id="CHEBI:15980"/>
        <dbReference type="ChEBI" id="CHEBI:29032"/>
        <dbReference type="ChEBI" id="CHEBI:30616"/>
        <dbReference type="ChEBI" id="CHEBI:33019"/>
        <dbReference type="ChEBI" id="CHEBI:57966"/>
        <dbReference type="ChEBI" id="CHEBI:456215"/>
        <dbReference type="EC" id="6.3.2.1"/>
    </reaction>
</comment>
<keyword evidence="11 15" id="KW-0511">Multifunctional enzyme</keyword>
<evidence type="ECO:0000256" key="10">
    <source>
        <dbReference type="ARBA" id="ARBA00022840"/>
    </source>
</evidence>
<comment type="function">
    <text evidence="15">Catalyzes the condensation of pantoate with beta-alanine in an ATP-dependent reaction via a pantoyl-adenylate intermediate.</text>
</comment>
<evidence type="ECO:0000256" key="12">
    <source>
        <dbReference type="ARBA" id="ARBA00047615"/>
    </source>
</evidence>
<dbReference type="EC" id="6.3.2.1" evidence="15"/>
<dbReference type="Pfam" id="PF02224">
    <property type="entry name" value="Cytidylate_kin"/>
    <property type="match status" value="1"/>
</dbReference>
<keyword evidence="18" id="KW-1185">Reference proteome</keyword>
<keyword evidence="6 15" id="KW-0566">Pantothenate biosynthesis</keyword>
<dbReference type="Gene3D" id="3.40.50.620">
    <property type="entry name" value="HUPs"/>
    <property type="match status" value="1"/>
</dbReference>
<evidence type="ECO:0000313" key="17">
    <source>
        <dbReference type="EMBL" id="PNJ96987.1"/>
    </source>
</evidence>
<comment type="similarity">
    <text evidence="15">In the N-terminal section; belongs to the pantothenate synthetase family.</text>
</comment>
<evidence type="ECO:0000256" key="8">
    <source>
        <dbReference type="ARBA" id="ARBA00022741"/>
    </source>
</evidence>
<feature type="binding site" evidence="15">
    <location>
        <position position="198"/>
    </location>
    <ligand>
        <name>ATP</name>
        <dbReference type="ChEBI" id="CHEBI:30616"/>
    </ligand>
</feature>
<feature type="region of interest" description="Cytidylate kinase" evidence="15">
    <location>
        <begin position="300"/>
        <end position="553"/>
    </location>
</feature>
<dbReference type="GO" id="GO:0004592">
    <property type="term" value="F:pantoate-beta-alanine ligase activity"/>
    <property type="evidence" value="ECO:0007669"/>
    <property type="project" value="UniProtKB-EC"/>
</dbReference>
<dbReference type="InterPro" id="IPR004821">
    <property type="entry name" value="Cyt_trans-like"/>
</dbReference>
<dbReference type="EC" id="2.7.4.25" evidence="15"/>
<organism evidence="17 18">
    <name type="scientific">Cylindrospermopsis raciborskii C07</name>
    <dbReference type="NCBI Taxonomy" id="2014886"/>
    <lineage>
        <taxon>Bacteria</taxon>
        <taxon>Bacillati</taxon>
        <taxon>Cyanobacteriota</taxon>
        <taxon>Cyanophyceae</taxon>
        <taxon>Nostocales</taxon>
        <taxon>Aphanizomenonaceae</taxon>
        <taxon>Cylindrospermopsis</taxon>
    </lineage>
</organism>
<sequence>MRVLTTISSLRCYLQERRQQTNNKNNTQLLSEQAQWFPTPVGLVPTMGALHIGHLSLIQRAREENHTVVVSVFVNPLQFGPQEDYQRYPRTLDQDKLLCEQAGVDVIFAPSPEEMGISGKQENQVTQVLPPSGMINGLCASYRPGHFQGVTTIVTKLFNVVQPDRAYFGNKDGQQLAIIKRLVADLNFPIEIVACPTVREASGLALSSRNQYLTDTEKEQAVLLHQSLVEAKTAFKSGIRHSDQLLGIVQAEIAKSTNIYVEYIELVEPSTLMPLNEIQEEGMLAIAARIGNTRLIDNTILSDVKTRQPIIAIDGPAGAGKSTVAKQVATQLGLVYLDTGAMYRAITWLVLQTGTDPEDEQAIACLARGCKIELIATENPEIPLEVWINNHNVTKEIRSGEVTAKVSGVSGQSAVRQFLVREQQKWGEKGGLVAEGRDIGTNVFPDAEVKIFLTASVEERARRRQQDFIKQGRGEVSLEQLKQEIQERDEKDSTRKISPLRKASDALEIETDGLSAEEVTAKIVDCYHNLLPVPLIASIIELKRSPKHTLSFE</sequence>
<dbReference type="InterPro" id="IPR003136">
    <property type="entry name" value="Cytidylate_kin"/>
</dbReference>
<keyword evidence="5 15" id="KW-0436">Ligase</keyword>
<feature type="binding site" evidence="15">
    <location>
        <begin position="169"/>
        <end position="172"/>
    </location>
    <ligand>
        <name>ATP</name>
        <dbReference type="ChEBI" id="CHEBI:30616"/>
    </ligand>
</feature>
<evidence type="ECO:0000256" key="15">
    <source>
        <dbReference type="HAMAP-Rule" id="MF_01349"/>
    </source>
</evidence>
<accession>A0ABX4WNT3</accession>
<dbReference type="HAMAP" id="MF_01349">
    <property type="entry name" value="PanCY"/>
    <property type="match status" value="1"/>
</dbReference>
<dbReference type="RefSeq" id="WP_071241745.1">
    <property type="nucleotide sequence ID" value="NZ_NJHS01000063.1"/>
</dbReference>
<evidence type="ECO:0000256" key="11">
    <source>
        <dbReference type="ARBA" id="ARBA00023268"/>
    </source>
</evidence>
<dbReference type="PANTHER" id="PTHR21299:SF2">
    <property type="entry name" value="CYTIDYLATE KINASE"/>
    <property type="match status" value="1"/>
</dbReference>
<keyword evidence="7 15" id="KW-0808">Transferase</keyword>
<evidence type="ECO:0000256" key="5">
    <source>
        <dbReference type="ARBA" id="ARBA00022598"/>
    </source>
</evidence>
<gene>
    <name evidence="15" type="primary">panC/cmk</name>
    <name evidence="17" type="ORF">CEP15_09800</name>
</gene>
<feature type="binding site" evidence="15">
    <location>
        <begin position="47"/>
        <end position="54"/>
    </location>
    <ligand>
        <name>ATP</name>
        <dbReference type="ChEBI" id="CHEBI:30616"/>
    </ligand>
</feature>
<proteinExistence type="inferred from homology"/>
<dbReference type="Proteomes" id="UP000236284">
    <property type="component" value="Unassembled WGS sequence"/>
</dbReference>
<dbReference type="GO" id="GO:0016301">
    <property type="term" value="F:kinase activity"/>
    <property type="evidence" value="ECO:0007669"/>
    <property type="project" value="UniProtKB-KW"/>
</dbReference>
<dbReference type="CDD" id="cd02020">
    <property type="entry name" value="CMPK"/>
    <property type="match status" value="1"/>
</dbReference>
<evidence type="ECO:0000259" key="16">
    <source>
        <dbReference type="Pfam" id="PF02224"/>
    </source>
</evidence>
<keyword evidence="10 15" id="KW-0067">ATP-binding</keyword>
<comment type="catalytic activity">
    <reaction evidence="14 15">
        <text>CMP + ATP = CDP + ADP</text>
        <dbReference type="Rhea" id="RHEA:11600"/>
        <dbReference type="ChEBI" id="CHEBI:30616"/>
        <dbReference type="ChEBI" id="CHEBI:58069"/>
        <dbReference type="ChEBI" id="CHEBI:60377"/>
        <dbReference type="ChEBI" id="CHEBI:456216"/>
        <dbReference type="EC" id="2.7.4.25"/>
    </reaction>
</comment>
<evidence type="ECO:0000256" key="6">
    <source>
        <dbReference type="ARBA" id="ARBA00022655"/>
    </source>
</evidence>
<dbReference type="InterPro" id="IPR011994">
    <property type="entry name" value="Cytidylate_kinase_dom"/>
</dbReference>
<dbReference type="Pfam" id="PF02569">
    <property type="entry name" value="Pantoate_ligase"/>
    <property type="match status" value="1"/>
</dbReference>
<comment type="pathway">
    <text evidence="1 15">Cofactor biosynthesis; (R)-pantothenate biosynthesis; (R)-pantothenate from (R)-pantoate and beta-alanine: step 1/1.</text>
</comment>
<dbReference type="NCBIfam" id="NF010004">
    <property type="entry name" value="PRK13477.1"/>
    <property type="match status" value="1"/>
</dbReference>
<evidence type="ECO:0000256" key="2">
    <source>
        <dbReference type="ARBA" id="ARBA00009256"/>
    </source>
</evidence>
<comment type="subcellular location">
    <subcellularLocation>
        <location evidence="15">Cytoplasm</location>
    </subcellularLocation>
</comment>
<feature type="binding site" evidence="15">
    <location>
        <position position="78"/>
    </location>
    <ligand>
        <name>beta-alanine</name>
        <dbReference type="ChEBI" id="CHEBI:57966"/>
    </ligand>
</feature>
<dbReference type="InterPro" id="IPR024894">
    <property type="entry name" value="Pantoate_ligase/cytidylate_kin"/>
</dbReference>
<dbReference type="NCBIfam" id="TIGR00018">
    <property type="entry name" value="panC"/>
    <property type="match status" value="1"/>
</dbReference>
<dbReference type="Gene3D" id="3.30.1300.10">
    <property type="entry name" value="Pantoate-beta-alanine ligase, C-terminal domain"/>
    <property type="match status" value="1"/>
</dbReference>
<feature type="binding site" evidence="15">
    <location>
        <position position="175"/>
    </location>
    <ligand>
        <name>(R)-pantoate</name>
        <dbReference type="ChEBI" id="CHEBI:15980"/>
    </ligand>
</feature>
<protein>
    <recommendedName>
        <fullName evidence="15">Bifunctional pantoate ligase/cytidylate kinase</fullName>
    </recommendedName>
    <domain>
        <recommendedName>
            <fullName evidence="15">Pantothenate synthetase</fullName>
            <shortName evidence="15">PS</shortName>
            <ecNumber evidence="15">6.3.2.1</ecNumber>
        </recommendedName>
        <alternativeName>
            <fullName evidence="15">Pantoate--beta-alanine ligase</fullName>
        </alternativeName>
        <alternativeName>
            <fullName evidence="15">Pantoate-activating enzyme</fullName>
        </alternativeName>
    </domain>
    <domain>
        <recommendedName>
            <fullName evidence="15">Cytidylate kinase</fullName>
            <shortName evidence="15">CK</shortName>
            <ecNumber evidence="15">2.7.4.25</ecNumber>
        </recommendedName>
        <alternativeName>
            <fullName evidence="15">Cytidine monophosphate kinase</fullName>
            <shortName evidence="15">CMP kinase</shortName>
        </alternativeName>
    </domain>
</protein>
<dbReference type="PANTHER" id="PTHR21299">
    <property type="entry name" value="CYTIDYLATE KINASE/PANTOATE-BETA-ALANINE LIGASE"/>
    <property type="match status" value="1"/>
</dbReference>
<comment type="similarity">
    <text evidence="2">Belongs to the pantothenate synthetase family.</text>
</comment>
<evidence type="ECO:0000256" key="1">
    <source>
        <dbReference type="ARBA" id="ARBA00004990"/>
    </source>
</evidence>
<keyword evidence="4 15" id="KW-0963">Cytoplasm</keyword>
<reference evidence="17 18" key="1">
    <citation type="submission" date="2017-06" db="EMBL/GenBank/DDBJ databases">
        <title>Genome variation in co-occurring toxic Cylindrospermopsis raciborskii strains determines phenotypic plasticity.</title>
        <authorList>
            <person name="Willis A."/>
            <person name="Woodhouse J."/>
            <person name="Ongley S."/>
            <person name="Jex A."/>
            <person name="Burford M."/>
            <person name="Neilan B."/>
        </authorList>
    </citation>
    <scope>NUCLEOTIDE SEQUENCE [LARGE SCALE GENOMIC DNA]</scope>
    <source>
        <strain evidence="17 18">C07</strain>
    </source>
</reference>
<evidence type="ECO:0000313" key="18">
    <source>
        <dbReference type="Proteomes" id="UP000236284"/>
    </source>
</evidence>
<feature type="domain" description="Cytidylate kinase" evidence="16">
    <location>
        <begin position="311"/>
        <end position="528"/>
    </location>
</feature>
<dbReference type="InterPro" id="IPR003721">
    <property type="entry name" value="Pantoate_ligase"/>
</dbReference>
<comment type="similarity">
    <text evidence="3">Belongs to the cytidylate kinase family. Type 1 subfamily.</text>
</comment>
<evidence type="ECO:0000256" key="7">
    <source>
        <dbReference type="ARBA" id="ARBA00022679"/>
    </source>
</evidence>
<comment type="function">
    <text evidence="15">Catalyzes the transfer of a phosphate group from ATP to either CMP or dCMP to form CDP or dCDP and ADP, respectively.</text>
</comment>
<feature type="region of interest" description="Pantoate--beta-alanine ligase" evidence="15">
    <location>
        <begin position="1"/>
        <end position="299"/>
    </location>
</feature>
<dbReference type="InterPro" id="IPR014729">
    <property type="entry name" value="Rossmann-like_a/b/a_fold"/>
</dbReference>
<dbReference type="NCBIfam" id="TIGR00125">
    <property type="entry name" value="cyt_tran_rel"/>
    <property type="match status" value="1"/>
</dbReference>
<dbReference type="SUPFAM" id="SSF52540">
    <property type="entry name" value="P-loop containing nucleoside triphosphate hydrolases"/>
    <property type="match status" value="1"/>
</dbReference>
<dbReference type="CDD" id="cd00560">
    <property type="entry name" value="PanC"/>
    <property type="match status" value="1"/>
</dbReference>
<dbReference type="Gene3D" id="3.40.50.300">
    <property type="entry name" value="P-loop containing nucleotide triphosphate hydrolases"/>
    <property type="match status" value="1"/>
</dbReference>
<keyword evidence="9 15" id="KW-0418">Kinase</keyword>
<feature type="active site" description="Proton donor" evidence="15">
    <location>
        <position position="54"/>
    </location>
</feature>
<evidence type="ECO:0000256" key="14">
    <source>
        <dbReference type="ARBA" id="ARBA00048478"/>
    </source>
</evidence>
<evidence type="ECO:0000256" key="13">
    <source>
        <dbReference type="ARBA" id="ARBA00048258"/>
    </source>
</evidence>
<dbReference type="EMBL" id="NJHS01000063">
    <property type="protein sequence ID" value="PNJ96987.1"/>
    <property type="molecule type" value="Genomic_DNA"/>
</dbReference>
<comment type="similarity">
    <text evidence="15">In the C-terminal section; belongs to the cytidylate kinase family. Type 1 subfamily.</text>
</comment>
<feature type="binding site" evidence="15">
    <location>
        <position position="78"/>
    </location>
    <ligand>
        <name>(R)-pantoate</name>
        <dbReference type="ChEBI" id="CHEBI:15980"/>
    </ligand>
</feature>
<name>A0ABX4WNT3_9CYAN</name>